<dbReference type="PROSITE" id="PS51257">
    <property type="entry name" value="PROKAR_LIPOPROTEIN"/>
    <property type="match status" value="1"/>
</dbReference>
<feature type="transmembrane region" description="Helical" evidence="9">
    <location>
        <begin position="134"/>
        <end position="153"/>
    </location>
</feature>
<keyword evidence="5 9" id="KW-0812">Transmembrane</keyword>
<dbReference type="EMBL" id="JBAKIA010000040">
    <property type="protein sequence ID" value="MEJ8476977.1"/>
    <property type="molecule type" value="Genomic_DNA"/>
</dbReference>
<feature type="transmembrane region" description="Helical" evidence="9">
    <location>
        <begin position="12"/>
        <end position="39"/>
    </location>
</feature>
<evidence type="ECO:0000256" key="4">
    <source>
        <dbReference type="ARBA" id="ARBA00022519"/>
    </source>
</evidence>
<keyword evidence="2 9" id="KW-0813">Transport</keyword>
<keyword evidence="3" id="KW-1003">Cell membrane</keyword>
<dbReference type="PANTHER" id="PTHR35011">
    <property type="entry name" value="2,3-DIKETO-L-GULONATE TRAP TRANSPORTER SMALL PERMEASE PROTEIN YIAM"/>
    <property type="match status" value="1"/>
</dbReference>
<gene>
    <name evidence="11" type="ORF">V6575_23140</name>
</gene>
<dbReference type="Proteomes" id="UP001385499">
    <property type="component" value="Unassembled WGS sequence"/>
</dbReference>
<evidence type="ECO:0000313" key="11">
    <source>
        <dbReference type="EMBL" id="MEJ8476977.1"/>
    </source>
</evidence>
<evidence type="ECO:0000256" key="1">
    <source>
        <dbReference type="ARBA" id="ARBA00004429"/>
    </source>
</evidence>
<evidence type="ECO:0000256" key="7">
    <source>
        <dbReference type="ARBA" id="ARBA00023136"/>
    </source>
</evidence>
<evidence type="ECO:0000256" key="3">
    <source>
        <dbReference type="ARBA" id="ARBA00022475"/>
    </source>
</evidence>
<evidence type="ECO:0000256" key="2">
    <source>
        <dbReference type="ARBA" id="ARBA00022448"/>
    </source>
</evidence>
<evidence type="ECO:0000313" key="12">
    <source>
        <dbReference type="Proteomes" id="UP001385499"/>
    </source>
</evidence>
<evidence type="ECO:0000256" key="5">
    <source>
        <dbReference type="ARBA" id="ARBA00022692"/>
    </source>
</evidence>
<evidence type="ECO:0000256" key="8">
    <source>
        <dbReference type="ARBA" id="ARBA00038436"/>
    </source>
</evidence>
<comment type="subcellular location">
    <subcellularLocation>
        <location evidence="1 9">Cell inner membrane</location>
        <topology evidence="1 9">Multi-pass membrane protein</topology>
    </subcellularLocation>
</comment>
<keyword evidence="6 9" id="KW-1133">Transmembrane helix</keyword>
<reference evidence="11 12" key="1">
    <citation type="submission" date="2024-02" db="EMBL/GenBank/DDBJ databases">
        <title>Roseibium algae sp. nov., isolated from marine alga (Grateloupia sp.), showing potential in myo-inositol conversion.</title>
        <authorList>
            <person name="Wang Y."/>
        </authorList>
    </citation>
    <scope>NUCLEOTIDE SEQUENCE [LARGE SCALE GENOMIC DNA]</scope>
    <source>
        <strain evidence="11 12">H3510</strain>
    </source>
</reference>
<keyword evidence="7 9" id="KW-0472">Membrane</keyword>
<evidence type="ECO:0000256" key="6">
    <source>
        <dbReference type="ARBA" id="ARBA00022989"/>
    </source>
</evidence>
<dbReference type="InterPro" id="IPR055348">
    <property type="entry name" value="DctQ"/>
</dbReference>
<protein>
    <recommendedName>
        <fullName evidence="9">TRAP transporter small permease protein</fullName>
    </recommendedName>
</protein>
<comment type="subunit">
    <text evidence="9">The complex comprises the extracytoplasmic solute receptor protein and the two transmembrane proteins.</text>
</comment>
<accession>A0ABU8TS45</accession>
<comment type="function">
    <text evidence="9">Part of the tripartite ATP-independent periplasmic (TRAP) transport system.</text>
</comment>
<comment type="similarity">
    <text evidence="8 9">Belongs to the TRAP transporter small permease family.</text>
</comment>
<dbReference type="Pfam" id="PF04290">
    <property type="entry name" value="DctQ"/>
    <property type="match status" value="1"/>
</dbReference>
<evidence type="ECO:0000256" key="9">
    <source>
        <dbReference type="RuleBase" id="RU369079"/>
    </source>
</evidence>
<feature type="transmembrane region" description="Helical" evidence="9">
    <location>
        <begin position="55"/>
        <end position="73"/>
    </location>
</feature>
<keyword evidence="4 9" id="KW-0997">Cell inner membrane</keyword>
<feature type="transmembrane region" description="Helical" evidence="9">
    <location>
        <begin position="94"/>
        <end position="114"/>
    </location>
</feature>
<proteinExistence type="inferred from homology"/>
<feature type="domain" description="Tripartite ATP-independent periplasmic transporters DctQ component" evidence="10">
    <location>
        <begin position="31"/>
        <end position="160"/>
    </location>
</feature>
<keyword evidence="12" id="KW-1185">Reference proteome</keyword>
<comment type="caution">
    <text evidence="11">The sequence shown here is derived from an EMBL/GenBank/DDBJ whole genome shotgun (WGS) entry which is preliminary data.</text>
</comment>
<dbReference type="RefSeq" id="WP_340277865.1">
    <property type="nucleotide sequence ID" value="NZ_JBAKIA010000040.1"/>
</dbReference>
<dbReference type="InterPro" id="IPR007387">
    <property type="entry name" value="TRAP_DctQ"/>
</dbReference>
<dbReference type="PANTHER" id="PTHR35011:SF2">
    <property type="entry name" value="2,3-DIKETO-L-GULONATE TRAP TRANSPORTER SMALL PERMEASE PROTEIN YIAM"/>
    <property type="match status" value="1"/>
</dbReference>
<name>A0ABU8TS45_9HYPH</name>
<evidence type="ECO:0000259" key="10">
    <source>
        <dbReference type="Pfam" id="PF04290"/>
    </source>
</evidence>
<sequence length="175" mass="18917">MTRQQTTKGRAIMARLSGAGISISIGLLALMACLIVLQVSARNLLDLGLPWADELARFCCIGLVFLSIPSLVVNHQMVAVTLVPDMLGPGARRMVHILSELATLVFAGFTLWGFAAFLPRAGKFLTPAMGMPNWGYYAPALIGTTFLTLAALFRIWQIIKGQEDTGINADKEVIL</sequence>
<organism evidence="11 12">
    <name type="scientific">Roseibium algae</name>
    <dbReference type="NCBI Taxonomy" id="3123038"/>
    <lineage>
        <taxon>Bacteria</taxon>
        <taxon>Pseudomonadati</taxon>
        <taxon>Pseudomonadota</taxon>
        <taxon>Alphaproteobacteria</taxon>
        <taxon>Hyphomicrobiales</taxon>
        <taxon>Stappiaceae</taxon>
        <taxon>Roseibium</taxon>
    </lineage>
</organism>